<reference evidence="2 3" key="1">
    <citation type="submission" date="2019-03" db="EMBL/GenBank/DDBJ databases">
        <title>Roseomonas sp. a novel Roseomonas species isolated from Sea whip Gorgonian.</title>
        <authorList>
            <person name="Li F."/>
            <person name="Pan X."/>
            <person name="Huang S."/>
            <person name="Li Z."/>
            <person name="Meng B."/>
        </authorList>
    </citation>
    <scope>NUCLEOTIDE SEQUENCE [LARGE SCALE GENOMIC DNA]</scope>
    <source>
        <strain evidence="2 3">M0104</strain>
    </source>
</reference>
<dbReference type="InterPro" id="IPR037107">
    <property type="entry name" value="Put_OMP_sf"/>
</dbReference>
<protein>
    <submittedName>
        <fullName evidence="2">Lipid A deacylase LpxR family protein</fullName>
    </submittedName>
</protein>
<keyword evidence="1" id="KW-0732">Signal</keyword>
<keyword evidence="3" id="KW-1185">Reference proteome</keyword>
<dbReference type="Gene3D" id="2.40.128.140">
    <property type="entry name" value="Outer membrane protein"/>
    <property type="match status" value="1"/>
</dbReference>
<dbReference type="OrthoDB" id="9776275at2"/>
<dbReference type="EMBL" id="SNVJ01000008">
    <property type="protein sequence ID" value="MXP63869.1"/>
    <property type="molecule type" value="Genomic_DNA"/>
</dbReference>
<evidence type="ECO:0000313" key="3">
    <source>
        <dbReference type="Proteomes" id="UP000460715"/>
    </source>
</evidence>
<comment type="caution">
    <text evidence="2">The sequence shown here is derived from an EMBL/GenBank/DDBJ whole genome shotgun (WGS) entry which is preliminary data.</text>
</comment>
<name>A0A845BKC6_9PROT</name>
<evidence type="ECO:0000313" key="2">
    <source>
        <dbReference type="EMBL" id="MXP63869.1"/>
    </source>
</evidence>
<proteinExistence type="predicted"/>
<evidence type="ECO:0000256" key="1">
    <source>
        <dbReference type="SAM" id="SignalP"/>
    </source>
</evidence>
<organism evidence="2 3">
    <name type="scientific">Teichococcus coralli</name>
    <dbReference type="NCBI Taxonomy" id="2545983"/>
    <lineage>
        <taxon>Bacteria</taxon>
        <taxon>Pseudomonadati</taxon>
        <taxon>Pseudomonadota</taxon>
        <taxon>Alphaproteobacteria</taxon>
        <taxon>Acetobacterales</taxon>
        <taxon>Roseomonadaceae</taxon>
        <taxon>Roseomonas</taxon>
    </lineage>
</organism>
<accession>A0A845BKC6</accession>
<dbReference type="Pfam" id="PF09982">
    <property type="entry name" value="LpxR"/>
    <property type="match status" value="1"/>
</dbReference>
<dbReference type="InterPro" id="IPR018707">
    <property type="entry name" value="LpxR"/>
</dbReference>
<gene>
    <name evidence="2" type="ORF">E0493_10970</name>
</gene>
<sequence length="337" mass="37350">MRKCLLVVSALSVAVSLAAPARAQGMQPDQAPPPDTAGTLTFSLDNDMFGGSDRYYTNGFQFAWRSPSADLPGPLAWLNDRLDWMMGPGALRWGLAFGQNLYTPQDTQTTLPDPNDRPYAAYLYGALSLTRITERSSNLFELQLGVVGPSALGEFVQNNYHDLIGVHQTNGWDYQIKDEPAVAAIYERKWRVPLEDFGRVQMEAIPALTVGLGNVQTYAGVGGLVRLGQGLDADFGPPRIRPALAGSAWIQPRREFGWYVFGGALGRVVARDIFLDGNTWRDSRSVDKRPLVGELQAGFAVFWHDVRLAYTQVWRSEEFYGQRGTQSFGSISLSFRF</sequence>
<feature type="signal peptide" evidence="1">
    <location>
        <begin position="1"/>
        <end position="23"/>
    </location>
</feature>
<dbReference type="RefSeq" id="WP_160936999.1">
    <property type="nucleotide sequence ID" value="NZ_SNVJ01000008.1"/>
</dbReference>
<feature type="chain" id="PRO_5032633714" evidence="1">
    <location>
        <begin position="24"/>
        <end position="337"/>
    </location>
</feature>
<dbReference type="AlphaFoldDB" id="A0A845BKC6"/>
<dbReference type="Proteomes" id="UP000460715">
    <property type="component" value="Unassembled WGS sequence"/>
</dbReference>